<feature type="signal peptide" evidence="3">
    <location>
        <begin position="1"/>
        <end position="23"/>
    </location>
</feature>
<keyword evidence="3" id="KW-0732">Signal</keyword>
<proteinExistence type="predicted"/>
<accession>A0A174EP61</accession>
<dbReference type="PROSITE" id="PS51170">
    <property type="entry name" value="CW"/>
    <property type="match status" value="1"/>
</dbReference>
<reference evidence="4 5" key="1">
    <citation type="submission" date="2015-09" db="EMBL/GenBank/DDBJ databases">
        <authorList>
            <consortium name="Pathogen Informatics"/>
        </authorList>
    </citation>
    <scope>NUCLEOTIDE SEQUENCE [LARGE SCALE GENOMIC DNA]</scope>
    <source>
        <strain evidence="4 5">2789STDY5834863</strain>
    </source>
</reference>
<dbReference type="InterPro" id="IPR018337">
    <property type="entry name" value="Cell_wall/Cho-bd_repeat"/>
</dbReference>
<dbReference type="AlphaFoldDB" id="A0A174EP61"/>
<feature type="chain" id="PRO_5008020926" evidence="3">
    <location>
        <begin position="24"/>
        <end position="323"/>
    </location>
</feature>
<dbReference type="SUPFAM" id="SSF54001">
    <property type="entry name" value="Cysteine proteinases"/>
    <property type="match status" value="1"/>
</dbReference>
<evidence type="ECO:0000256" key="2">
    <source>
        <dbReference type="PROSITE-ProRule" id="PRU00591"/>
    </source>
</evidence>
<keyword evidence="1" id="KW-0677">Repeat</keyword>
<dbReference type="InterPro" id="IPR038765">
    <property type="entry name" value="Papain-like_cys_pep_sf"/>
</dbReference>
<name>A0A174EP61_9FIRM</name>
<evidence type="ECO:0000313" key="4">
    <source>
        <dbReference type="EMBL" id="CUO39261.1"/>
    </source>
</evidence>
<feature type="repeat" description="Cell wall-binding" evidence="2">
    <location>
        <begin position="98"/>
        <end position="117"/>
    </location>
</feature>
<dbReference type="SUPFAM" id="SSF69360">
    <property type="entry name" value="Cell wall binding repeat"/>
    <property type="match status" value="1"/>
</dbReference>
<organism evidence="4 5">
    <name type="scientific">Blautia wexlerae</name>
    <dbReference type="NCBI Taxonomy" id="418240"/>
    <lineage>
        <taxon>Bacteria</taxon>
        <taxon>Bacillati</taxon>
        <taxon>Bacillota</taxon>
        <taxon>Clostridia</taxon>
        <taxon>Lachnospirales</taxon>
        <taxon>Lachnospiraceae</taxon>
        <taxon>Blautia</taxon>
    </lineage>
</organism>
<protein>
    <submittedName>
        <fullName evidence="4">Toxin A</fullName>
    </submittedName>
</protein>
<evidence type="ECO:0000256" key="3">
    <source>
        <dbReference type="SAM" id="SignalP"/>
    </source>
</evidence>
<dbReference type="RefSeq" id="WP_055200828.1">
    <property type="nucleotide sequence ID" value="NZ_BTHH01000020.1"/>
</dbReference>
<evidence type="ECO:0000313" key="5">
    <source>
        <dbReference type="Proteomes" id="UP000095431"/>
    </source>
</evidence>
<dbReference type="eggNOG" id="COG5263">
    <property type="taxonomic scope" value="Bacteria"/>
</dbReference>
<sequence>MKKMTKWLAVCAVCVMGSVPAMAAEVPDVTVTPIPIETPAPDVTPIETPAPTPIPEVKNGWYEYGTKNKKYFKDGQYLTGMRKIYGEVYYFSPKGFMKTGWIKYNNKKYYFGSNGIRYSGVKKISGKYYYFSDKGVLRTKTVKVGNTIYYCTEKGILEAWKKGKTIYYPNGKKMNSTKAYEYETLQRAKDVVSKITKPSMSKSEKFETCFRWVMYQHYYDTRRIFYNQTAWPALYANDYLILSGKGGDCFSDACSFAYLAKALGYKNVYVCVDTTATDGSGHCWAEIGGRVYDPLFAEAKSYYGYFGVGYGSYGLYPERRVAV</sequence>
<dbReference type="Pfam" id="PF19127">
    <property type="entry name" value="Choline_bind_3"/>
    <property type="match status" value="1"/>
</dbReference>
<dbReference type="Proteomes" id="UP000095431">
    <property type="component" value="Unassembled WGS sequence"/>
</dbReference>
<gene>
    <name evidence="4" type="primary">toxA_3</name>
    <name evidence="4" type="ORF">ERS852478_02676</name>
</gene>
<dbReference type="Pfam" id="PF01473">
    <property type="entry name" value="Choline_bind_1"/>
    <property type="match status" value="1"/>
</dbReference>
<evidence type="ECO:0000256" key="1">
    <source>
        <dbReference type="ARBA" id="ARBA00022737"/>
    </source>
</evidence>
<dbReference type="Gene3D" id="2.10.270.10">
    <property type="entry name" value="Cholin Binding"/>
    <property type="match status" value="2"/>
</dbReference>
<dbReference type="EMBL" id="CYZN01000018">
    <property type="protein sequence ID" value="CUO39261.1"/>
    <property type="molecule type" value="Genomic_DNA"/>
</dbReference>